<dbReference type="Pfam" id="PF04072">
    <property type="entry name" value="LCM"/>
    <property type="match status" value="1"/>
</dbReference>
<evidence type="ECO:0000256" key="2">
    <source>
        <dbReference type="ARBA" id="ARBA00022679"/>
    </source>
</evidence>
<keyword evidence="4" id="KW-1185">Reference proteome</keyword>
<dbReference type="Gene3D" id="3.10.129.10">
    <property type="entry name" value="Hotdog Thioesterase"/>
    <property type="match status" value="1"/>
</dbReference>
<evidence type="ECO:0000313" key="3">
    <source>
        <dbReference type="EMBL" id="GLS68720.1"/>
    </source>
</evidence>
<evidence type="ECO:0000256" key="1">
    <source>
        <dbReference type="ARBA" id="ARBA00022603"/>
    </source>
</evidence>
<sequence>MWAALFGWVLRIVGVISMHVINEAFNIIPSNEDIVLHAKNCDPKLITERLGELVPLFRFAECKVEEATSARAVLTAPLQDGAMNQNGTHQASVFYLMADYALGVAMFAAVPGIYTVGVHDRCNALPVQMWLRNGRVTHLAPGTGAIRAVAELDQPTVEDMRKSLASKGRCVVKGEVKIFQSDRLVALCEHEIGMYADLPRATHEKASAGQIEKMKLSALMIAGLRGDSLSDVLAGEQGIAIGKRMSNATPQLPSLVRARTKYARDTLKAEKFDQVLVLGAGLDTKPVELADSGERWFLADLPEMLMERDARLQGMDTGRAEIVPVPLDFRMADWPSELLAAGFDPHRRTFVLLEGVSMYLAKKDLCDTLKKLALLCKHSDSRLWIDHVTDTLFGMDDPEVTAFLSSMSRLGEPFITGFDDFTKLGMMHGWELAASVSAAEVAGRKCNVHNQYRFSVLKRGQAHLEVADTAAEIELYAAE</sequence>
<dbReference type="PANTHER" id="PTHR43619:SF2">
    <property type="entry name" value="S-ADENOSYL-L-METHIONINE-DEPENDENT METHYLTRANSFERASES SUPERFAMILY PROTEIN"/>
    <property type="match status" value="1"/>
</dbReference>
<dbReference type="Pfam" id="PF14539">
    <property type="entry name" value="DUF4442"/>
    <property type="match status" value="1"/>
</dbReference>
<name>A0AA37T8A1_9HYPH</name>
<protein>
    <submittedName>
        <fullName evidence="3">Methyltransferase</fullName>
    </submittedName>
</protein>
<gene>
    <name evidence="3" type="ORF">GCM10007890_07320</name>
</gene>
<dbReference type="InterPro" id="IPR027961">
    <property type="entry name" value="DUF4442"/>
</dbReference>
<dbReference type="Gene3D" id="3.40.50.150">
    <property type="entry name" value="Vaccinia Virus protein VP39"/>
    <property type="match status" value="1"/>
</dbReference>
<comment type="caution">
    <text evidence="3">The sequence shown here is derived from an EMBL/GenBank/DDBJ whole genome shotgun (WGS) entry which is preliminary data.</text>
</comment>
<accession>A0AA37T8A1</accession>
<dbReference type="GO" id="GO:0008168">
    <property type="term" value="F:methyltransferase activity"/>
    <property type="evidence" value="ECO:0007669"/>
    <property type="project" value="UniProtKB-KW"/>
</dbReference>
<dbReference type="InterPro" id="IPR029063">
    <property type="entry name" value="SAM-dependent_MTases_sf"/>
</dbReference>
<dbReference type="SUPFAM" id="SSF54637">
    <property type="entry name" value="Thioesterase/thiol ester dehydrase-isomerase"/>
    <property type="match status" value="1"/>
</dbReference>
<keyword evidence="2" id="KW-0808">Transferase</keyword>
<organism evidence="3 4">
    <name type="scientific">Methylobacterium tardum</name>
    <dbReference type="NCBI Taxonomy" id="374432"/>
    <lineage>
        <taxon>Bacteria</taxon>
        <taxon>Pseudomonadati</taxon>
        <taxon>Pseudomonadota</taxon>
        <taxon>Alphaproteobacteria</taxon>
        <taxon>Hyphomicrobiales</taxon>
        <taxon>Methylobacteriaceae</taxon>
        <taxon>Methylobacterium</taxon>
    </lineage>
</organism>
<dbReference type="SUPFAM" id="SSF53335">
    <property type="entry name" value="S-adenosyl-L-methionine-dependent methyltransferases"/>
    <property type="match status" value="1"/>
</dbReference>
<dbReference type="AlphaFoldDB" id="A0AA37T8A1"/>
<evidence type="ECO:0000313" key="4">
    <source>
        <dbReference type="Proteomes" id="UP001157440"/>
    </source>
</evidence>
<reference evidence="4" key="1">
    <citation type="journal article" date="2019" name="Int. J. Syst. Evol. Microbiol.">
        <title>The Global Catalogue of Microorganisms (GCM) 10K type strain sequencing project: providing services to taxonomists for standard genome sequencing and annotation.</title>
        <authorList>
            <consortium name="The Broad Institute Genomics Platform"/>
            <consortium name="The Broad Institute Genome Sequencing Center for Infectious Disease"/>
            <person name="Wu L."/>
            <person name="Ma J."/>
        </authorList>
    </citation>
    <scope>NUCLEOTIDE SEQUENCE [LARGE SCALE GENOMIC DNA]</scope>
    <source>
        <strain evidence="4">NBRC 103632</strain>
    </source>
</reference>
<dbReference type="Proteomes" id="UP001157440">
    <property type="component" value="Unassembled WGS sequence"/>
</dbReference>
<dbReference type="InterPro" id="IPR029069">
    <property type="entry name" value="HotDog_dom_sf"/>
</dbReference>
<dbReference type="PANTHER" id="PTHR43619">
    <property type="entry name" value="S-ADENOSYL-L-METHIONINE-DEPENDENT METHYLTRANSFERASE YKTD-RELATED"/>
    <property type="match status" value="1"/>
</dbReference>
<dbReference type="InterPro" id="IPR007213">
    <property type="entry name" value="Ppm1/Ppm2/Tcmp"/>
</dbReference>
<keyword evidence="1 3" id="KW-0489">Methyltransferase</keyword>
<dbReference type="EMBL" id="BSPL01000007">
    <property type="protein sequence ID" value="GLS68720.1"/>
    <property type="molecule type" value="Genomic_DNA"/>
</dbReference>
<dbReference type="GO" id="GO:0032259">
    <property type="term" value="P:methylation"/>
    <property type="evidence" value="ECO:0007669"/>
    <property type="project" value="UniProtKB-KW"/>
</dbReference>
<proteinExistence type="predicted"/>